<protein>
    <recommendedName>
        <fullName evidence="3">PemK-like, MazF-like toxin of type II toxin-antitoxin system</fullName>
    </recommendedName>
</protein>
<dbReference type="AlphaFoldDB" id="A0A4R1HWN7"/>
<accession>A0A4R1HWN7</accession>
<evidence type="ECO:0008006" key="3">
    <source>
        <dbReference type="Google" id="ProtNLM"/>
    </source>
</evidence>
<reference evidence="1 2" key="1">
    <citation type="submission" date="2019-03" db="EMBL/GenBank/DDBJ databases">
        <title>Sequencing the genomes of 1000 actinobacteria strains.</title>
        <authorList>
            <person name="Klenk H.-P."/>
        </authorList>
    </citation>
    <scope>NUCLEOTIDE SEQUENCE [LARGE SCALE GENOMIC DNA]</scope>
    <source>
        <strain evidence="1 2">DSM 44969</strain>
    </source>
</reference>
<comment type="caution">
    <text evidence="1">The sequence shown here is derived from an EMBL/GenBank/DDBJ whole genome shotgun (WGS) entry which is preliminary data.</text>
</comment>
<dbReference type="OrthoDB" id="679907at2"/>
<gene>
    <name evidence="1" type="ORF">EV378_0201</name>
</gene>
<evidence type="ECO:0000313" key="1">
    <source>
        <dbReference type="EMBL" id="TCK24429.1"/>
    </source>
</evidence>
<name>A0A4R1HWN7_PSEEN</name>
<keyword evidence="2" id="KW-1185">Reference proteome</keyword>
<evidence type="ECO:0000313" key="2">
    <source>
        <dbReference type="Proteomes" id="UP000295560"/>
    </source>
</evidence>
<dbReference type="Proteomes" id="UP000295560">
    <property type="component" value="Unassembled WGS sequence"/>
</dbReference>
<dbReference type="EMBL" id="SMFZ01000001">
    <property type="protein sequence ID" value="TCK24429.1"/>
    <property type="molecule type" value="Genomic_DNA"/>
</dbReference>
<dbReference type="RefSeq" id="WP_132420872.1">
    <property type="nucleotide sequence ID" value="NZ_SMFZ01000001.1"/>
</dbReference>
<organism evidence="1 2">
    <name type="scientific">Pseudonocardia endophytica</name>
    <dbReference type="NCBI Taxonomy" id="401976"/>
    <lineage>
        <taxon>Bacteria</taxon>
        <taxon>Bacillati</taxon>
        <taxon>Actinomycetota</taxon>
        <taxon>Actinomycetes</taxon>
        <taxon>Pseudonocardiales</taxon>
        <taxon>Pseudonocardiaceae</taxon>
        <taxon>Pseudonocardia</taxon>
    </lineage>
</organism>
<sequence>MDLLAWWVVATVGDSVSRPFPAGEKLWVLPPQWGDGRSDTVLVVGRRAGAPANGLIRTVVPRQDLAAFRVGGVYSTDVLDRLTQPITLGWPARMWESRDQAARAAALWNSSAA</sequence>
<proteinExistence type="predicted"/>